<evidence type="ECO:0000313" key="1">
    <source>
        <dbReference type="EMBL" id="GIH22066.1"/>
    </source>
</evidence>
<dbReference type="RefSeq" id="WP_204038918.1">
    <property type="nucleotide sequence ID" value="NZ_BOOA01000002.1"/>
</dbReference>
<dbReference type="InterPro" id="IPR043777">
    <property type="entry name" value="DUF5719"/>
</dbReference>
<evidence type="ECO:0008006" key="3">
    <source>
        <dbReference type="Google" id="ProtNLM"/>
    </source>
</evidence>
<dbReference type="AlphaFoldDB" id="A0A919UHY4"/>
<accession>A0A919UHY4</accession>
<dbReference type="EMBL" id="BOOA01000002">
    <property type="protein sequence ID" value="GIH22066.1"/>
    <property type="molecule type" value="Genomic_DNA"/>
</dbReference>
<reference evidence="1" key="1">
    <citation type="submission" date="2021-01" db="EMBL/GenBank/DDBJ databases">
        <title>Whole genome shotgun sequence of Acrocarpospora phusangensis NBRC 108782.</title>
        <authorList>
            <person name="Komaki H."/>
            <person name="Tamura T."/>
        </authorList>
    </citation>
    <scope>NUCLEOTIDE SEQUENCE</scope>
    <source>
        <strain evidence="1">NBRC 108782</strain>
    </source>
</reference>
<keyword evidence="2" id="KW-1185">Reference proteome</keyword>
<gene>
    <name evidence="1" type="ORF">Aph01nite_03760</name>
</gene>
<protein>
    <recommendedName>
        <fullName evidence="3">Secreted protein</fullName>
    </recommendedName>
</protein>
<dbReference type="Pfam" id="PF18986">
    <property type="entry name" value="DUF5719"/>
    <property type="match status" value="1"/>
</dbReference>
<proteinExistence type="predicted"/>
<comment type="caution">
    <text evidence="1">The sequence shown here is derived from an EMBL/GenBank/DDBJ whole genome shotgun (WGS) entry which is preliminary data.</text>
</comment>
<organism evidence="1 2">
    <name type="scientific">Acrocarpospora phusangensis</name>
    <dbReference type="NCBI Taxonomy" id="1070424"/>
    <lineage>
        <taxon>Bacteria</taxon>
        <taxon>Bacillati</taxon>
        <taxon>Actinomycetota</taxon>
        <taxon>Actinomycetes</taxon>
        <taxon>Streptosporangiales</taxon>
        <taxon>Streptosporangiaceae</taxon>
        <taxon>Acrocarpospora</taxon>
    </lineage>
</organism>
<evidence type="ECO:0000313" key="2">
    <source>
        <dbReference type="Proteomes" id="UP000640052"/>
    </source>
</evidence>
<sequence>MRRLIENRFGLLALVLIALGAVYGGAFVSRPAPVKPATAQPVKAAIESVSAVCPDPGGATVSAVTPPGPRGSGQAQVLDGDKPATLSEAGKLWQKTAGKDADPIRVVATGAMAAGLEAARISRTLDGDGRGLSGVRCVEPGASAWFVGPGPASADLTLHLSNVEAAPADVSFEVYAGEGLVVAERSTGMVLKPGQHRTVKLRDVTTSPLVMGLHVITSRGRVTAAVEAVLGRGKGADWLPQAGEPATTVVVPGVPGSAGQRRLYLTVPGEQDTVVQVKAVLKDGSYALKNREEISVPAGSTTTMDLSTGIGGQPAALVLTSPVPIVAGLELTGTGTLQDVAFLAGAPSLDLGSVVADGRAGKNQTSRLVLSAPFGAAAVQVQLLPKSGALPAPSEVEIPAGRTREIKLTGDPKGFSVVVTPRPGSGPVYGGRVIEEKTSSGQLVTAQPLQMARTWALVPPTVDSPRTVLP</sequence>
<dbReference type="Proteomes" id="UP000640052">
    <property type="component" value="Unassembled WGS sequence"/>
</dbReference>
<name>A0A919UHY4_9ACTN</name>